<keyword evidence="11" id="KW-0862">Zinc</keyword>
<dbReference type="GO" id="GO:0008800">
    <property type="term" value="F:beta-lactamase activity"/>
    <property type="evidence" value="ECO:0007669"/>
    <property type="project" value="UniProtKB-EC"/>
</dbReference>
<dbReference type="NCBIfam" id="NF012229">
    <property type="entry name" value="bla_class_B_core"/>
    <property type="match status" value="1"/>
</dbReference>
<keyword evidence="8 13" id="KW-0732">Signal</keyword>
<dbReference type="SMART" id="SM00849">
    <property type="entry name" value="Lactamase_B"/>
    <property type="match status" value="1"/>
</dbReference>
<reference evidence="15 16" key="1">
    <citation type="submission" date="2018-04" db="EMBL/GenBank/DDBJ databases">
        <title>Chitinophaga fuyangensis sp. nov., isolated from soil in a chemical factory.</title>
        <authorList>
            <person name="Chen K."/>
        </authorList>
    </citation>
    <scope>NUCLEOTIDE SEQUENCE [LARGE SCALE GENOMIC DNA]</scope>
    <source>
        <strain evidence="15 16">LY-1</strain>
    </source>
</reference>
<feature type="domain" description="Metallo-beta-lactamase" evidence="14">
    <location>
        <begin position="51"/>
        <end position="221"/>
    </location>
</feature>
<dbReference type="PANTHER" id="PTHR42951">
    <property type="entry name" value="METALLO-BETA-LACTAMASE DOMAIN-CONTAINING"/>
    <property type="match status" value="1"/>
</dbReference>
<evidence type="ECO:0000256" key="11">
    <source>
        <dbReference type="ARBA" id="ARBA00022833"/>
    </source>
</evidence>
<accession>A0A2T7BI02</accession>
<dbReference type="Gene3D" id="3.60.15.10">
    <property type="entry name" value="Ribonuclease Z/Hydroxyacylglutathione hydrolase-like"/>
    <property type="match status" value="1"/>
</dbReference>
<dbReference type="Pfam" id="PF00753">
    <property type="entry name" value="Lactamase_B"/>
    <property type="match status" value="1"/>
</dbReference>
<evidence type="ECO:0000313" key="15">
    <source>
        <dbReference type="EMBL" id="PUZ25898.1"/>
    </source>
</evidence>
<dbReference type="GO" id="GO:0042597">
    <property type="term" value="C:periplasmic space"/>
    <property type="evidence" value="ECO:0007669"/>
    <property type="project" value="UniProtKB-SubCell"/>
</dbReference>
<dbReference type="InterPro" id="IPR058199">
    <property type="entry name" value="BlaB//VIM/IMP-1"/>
</dbReference>
<protein>
    <recommendedName>
        <fullName evidence="6">beta-lactamase</fullName>
        <ecNumber evidence="6">3.5.2.6</ecNumber>
    </recommendedName>
</protein>
<evidence type="ECO:0000256" key="2">
    <source>
        <dbReference type="ARBA" id="ARBA00001947"/>
    </source>
</evidence>
<keyword evidence="7" id="KW-0479">Metal-binding</keyword>
<evidence type="ECO:0000256" key="6">
    <source>
        <dbReference type="ARBA" id="ARBA00012865"/>
    </source>
</evidence>
<comment type="cofactor">
    <cofactor evidence="2">
        <name>Zn(2+)</name>
        <dbReference type="ChEBI" id="CHEBI:29105"/>
    </cofactor>
</comment>
<dbReference type="RefSeq" id="WP_108687737.1">
    <property type="nucleotide sequence ID" value="NZ_QCYK01000002.1"/>
</dbReference>
<feature type="chain" id="PRO_5015445181" description="beta-lactamase" evidence="13">
    <location>
        <begin position="19"/>
        <end position="248"/>
    </location>
</feature>
<feature type="signal peptide" evidence="13">
    <location>
        <begin position="1"/>
        <end position="18"/>
    </location>
</feature>
<evidence type="ECO:0000256" key="13">
    <source>
        <dbReference type="SAM" id="SignalP"/>
    </source>
</evidence>
<dbReference type="GO" id="GO:0017001">
    <property type="term" value="P:antibiotic catabolic process"/>
    <property type="evidence" value="ECO:0007669"/>
    <property type="project" value="InterPro"/>
</dbReference>
<dbReference type="AlphaFoldDB" id="A0A2T7BI02"/>
<dbReference type="Proteomes" id="UP000244450">
    <property type="component" value="Unassembled WGS sequence"/>
</dbReference>
<evidence type="ECO:0000256" key="7">
    <source>
        <dbReference type="ARBA" id="ARBA00022723"/>
    </source>
</evidence>
<evidence type="ECO:0000259" key="14">
    <source>
        <dbReference type="SMART" id="SM00849"/>
    </source>
</evidence>
<dbReference type="OrthoDB" id="9769598at2"/>
<comment type="catalytic activity">
    <reaction evidence="1">
        <text>a beta-lactam + H2O = a substituted beta-amino acid</text>
        <dbReference type="Rhea" id="RHEA:20401"/>
        <dbReference type="ChEBI" id="CHEBI:15377"/>
        <dbReference type="ChEBI" id="CHEBI:35627"/>
        <dbReference type="ChEBI" id="CHEBI:140347"/>
        <dbReference type="EC" id="3.5.2.6"/>
    </reaction>
</comment>
<evidence type="ECO:0000256" key="9">
    <source>
        <dbReference type="ARBA" id="ARBA00022764"/>
    </source>
</evidence>
<organism evidence="15 16">
    <name type="scientific">Chitinophaga parva</name>
    <dbReference type="NCBI Taxonomy" id="2169414"/>
    <lineage>
        <taxon>Bacteria</taxon>
        <taxon>Pseudomonadati</taxon>
        <taxon>Bacteroidota</taxon>
        <taxon>Chitinophagia</taxon>
        <taxon>Chitinophagales</taxon>
        <taxon>Chitinophagaceae</taxon>
        <taxon>Chitinophaga</taxon>
    </lineage>
</organism>
<dbReference type="EC" id="3.5.2.6" evidence="6"/>
<keyword evidence="9" id="KW-0574">Periplasm</keyword>
<evidence type="ECO:0000256" key="5">
    <source>
        <dbReference type="ARBA" id="ARBA00011245"/>
    </source>
</evidence>
<name>A0A2T7BI02_9BACT</name>
<keyword evidence="10" id="KW-0378">Hydrolase</keyword>
<dbReference type="InterPro" id="IPR050855">
    <property type="entry name" value="NDM-1-like"/>
</dbReference>
<evidence type="ECO:0000256" key="8">
    <source>
        <dbReference type="ARBA" id="ARBA00022729"/>
    </source>
</evidence>
<dbReference type="PANTHER" id="PTHR42951:SF4">
    <property type="entry name" value="ACYL-COENZYME A THIOESTERASE MBLAC2"/>
    <property type="match status" value="1"/>
</dbReference>
<evidence type="ECO:0000256" key="10">
    <source>
        <dbReference type="ARBA" id="ARBA00022801"/>
    </source>
</evidence>
<comment type="similarity">
    <text evidence="4">Belongs to the metallo-beta-lactamase superfamily. Class-B beta-lactamase family.</text>
</comment>
<evidence type="ECO:0000256" key="4">
    <source>
        <dbReference type="ARBA" id="ARBA00005250"/>
    </source>
</evidence>
<keyword evidence="16" id="KW-1185">Reference proteome</keyword>
<evidence type="ECO:0000256" key="3">
    <source>
        <dbReference type="ARBA" id="ARBA00004418"/>
    </source>
</evidence>
<dbReference type="EMBL" id="QCYK01000002">
    <property type="protein sequence ID" value="PUZ25898.1"/>
    <property type="molecule type" value="Genomic_DNA"/>
</dbReference>
<evidence type="ECO:0000313" key="16">
    <source>
        <dbReference type="Proteomes" id="UP000244450"/>
    </source>
</evidence>
<dbReference type="SUPFAM" id="SSF56281">
    <property type="entry name" value="Metallo-hydrolase/oxidoreductase"/>
    <property type="match status" value="1"/>
</dbReference>
<dbReference type="InterPro" id="IPR036866">
    <property type="entry name" value="RibonucZ/Hydroxyglut_hydro"/>
</dbReference>
<proteinExistence type="inferred from homology"/>
<dbReference type="GO" id="GO:0008270">
    <property type="term" value="F:zinc ion binding"/>
    <property type="evidence" value="ECO:0007669"/>
    <property type="project" value="InterPro"/>
</dbReference>
<comment type="subcellular location">
    <subcellularLocation>
        <location evidence="3">Periplasm</location>
    </subcellularLocation>
</comment>
<dbReference type="NCBIfam" id="NF033088">
    <property type="entry name" value="bla_subclass_B1"/>
    <property type="match status" value="1"/>
</dbReference>
<sequence>MKKLLLLPMLLLAGHALAQRDSATLVEISPLKGHSYLYVTYGKPDDKTWYPANSLFVRTPAGIVLLDTPWDDEQADTLVNQLEARFHEKVVACISTHWHADRVGGIKALAARGIPTYASAQTVALCAANGKAAPAHAFSKDTTFRFGGTRIQTFYPGPGHTTDNIVVWLPEDQVLFAGCFLKSGLATSIGYTGDADLQAWPASIRKTEAKFPSARIIVPGHESLEGNPYERTLELIGKAGKENEKKKE</sequence>
<gene>
    <name evidence="15" type="primary">bla</name>
    <name evidence="15" type="ORF">DCC81_16750</name>
</gene>
<dbReference type="InterPro" id="IPR001018">
    <property type="entry name" value="Beta-lactamase_class-B_CS"/>
</dbReference>
<keyword evidence="12" id="KW-0046">Antibiotic resistance</keyword>
<comment type="caution">
    <text evidence="15">The sequence shown here is derived from an EMBL/GenBank/DDBJ whole genome shotgun (WGS) entry which is preliminary data.</text>
</comment>
<evidence type="ECO:0000256" key="1">
    <source>
        <dbReference type="ARBA" id="ARBA00001526"/>
    </source>
</evidence>
<dbReference type="InterPro" id="IPR001279">
    <property type="entry name" value="Metallo-B-lactamas"/>
</dbReference>
<dbReference type="GO" id="GO:0046677">
    <property type="term" value="P:response to antibiotic"/>
    <property type="evidence" value="ECO:0007669"/>
    <property type="project" value="UniProtKB-KW"/>
</dbReference>
<dbReference type="PROSITE" id="PS00743">
    <property type="entry name" value="BETA_LACTAMASE_B_1"/>
    <property type="match status" value="1"/>
</dbReference>
<comment type="subunit">
    <text evidence="5">Monomer.</text>
</comment>
<evidence type="ECO:0000256" key="12">
    <source>
        <dbReference type="ARBA" id="ARBA00023251"/>
    </source>
</evidence>